<reference evidence="7 8" key="1">
    <citation type="journal article" date="2010" name="Int. J. Syst. Evol. Microbiol.">
        <title>Thiohalobacter thiocyanaticus gen. nov., sp. nov., a moderately halophilic, sulfur-oxidizing gammaproteobacterium from hypersaline lakes, that utilizes thiocyanate.</title>
        <authorList>
            <person name="Sorokin D.Y."/>
            <person name="Kovaleva O.L."/>
            <person name="Tourova T.P."/>
            <person name="Muyzer G."/>
        </authorList>
    </citation>
    <scope>NUCLEOTIDE SEQUENCE [LARGE SCALE GENOMIC DNA]</scope>
    <source>
        <strain evidence="7 8">Hrh1</strain>
    </source>
</reference>
<comment type="caution">
    <text evidence="7">The sequence shown here is derived from an EMBL/GenBank/DDBJ whole genome shotgun (WGS) entry which is preliminary data.</text>
</comment>
<dbReference type="InterPro" id="IPR000014">
    <property type="entry name" value="PAS"/>
</dbReference>
<feature type="domain" description="GGDEF" evidence="6">
    <location>
        <begin position="447"/>
        <end position="580"/>
    </location>
</feature>
<dbReference type="SMART" id="SM00086">
    <property type="entry name" value="PAC"/>
    <property type="match status" value="1"/>
</dbReference>
<evidence type="ECO:0000313" key="7">
    <source>
        <dbReference type="EMBL" id="RRQ22300.1"/>
    </source>
</evidence>
<feature type="domain" description="PAS" evidence="3">
    <location>
        <begin position="283"/>
        <end position="356"/>
    </location>
</feature>
<dbReference type="NCBIfam" id="TIGR00254">
    <property type="entry name" value="GGDEF"/>
    <property type="match status" value="1"/>
</dbReference>
<keyword evidence="2" id="KW-0472">Membrane</keyword>
<feature type="domain" description="PAC" evidence="4">
    <location>
        <begin position="361"/>
        <end position="413"/>
    </location>
</feature>
<dbReference type="SUPFAM" id="SSF141868">
    <property type="entry name" value="EAL domain-like"/>
    <property type="match status" value="1"/>
</dbReference>
<dbReference type="SMART" id="SM00267">
    <property type="entry name" value="GGDEF"/>
    <property type="match status" value="1"/>
</dbReference>
<dbReference type="InterPro" id="IPR035919">
    <property type="entry name" value="EAL_sf"/>
</dbReference>
<dbReference type="AlphaFoldDB" id="A0A426QKN0"/>
<dbReference type="SMART" id="SM00091">
    <property type="entry name" value="PAS"/>
    <property type="match status" value="1"/>
</dbReference>
<dbReference type="SMART" id="SM00052">
    <property type="entry name" value="EAL"/>
    <property type="match status" value="1"/>
</dbReference>
<dbReference type="Pfam" id="PF00990">
    <property type="entry name" value="GGDEF"/>
    <property type="match status" value="1"/>
</dbReference>
<dbReference type="PROSITE" id="PS50887">
    <property type="entry name" value="GGDEF"/>
    <property type="match status" value="1"/>
</dbReference>
<feature type="transmembrane region" description="Helical" evidence="2">
    <location>
        <begin position="97"/>
        <end position="120"/>
    </location>
</feature>
<evidence type="ECO:0000313" key="8">
    <source>
        <dbReference type="Proteomes" id="UP000287798"/>
    </source>
</evidence>
<dbReference type="SUPFAM" id="SSF55073">
    <property type="entry name" value="Nucleotide cyclase"/>
    <property type="match status" value="1"/>
</dbReference>
<dbReference type="Gene3D" id="3.30.70.270">
    <property type="match status" value="1"/>
</dbReference>
<evidence type="ECO:0000259" key="4">
    <source>
        <dbReference type="PROSITE" id="PS50113"/>
    </source>
</evidence>
<dbReference type="InterPro" id="IPR043128">
    <property type="entry name" value="Rev_trsase/Diguanyl_cyclase"/>
</dbReference>
<dbReference type="InterPro" id="IPR000700">
    <property type="entry name" value="PAS-assoc_C"/>
</dbReference>
<dbReference type="Pfam" id="PF08448">
    <property type="entry name" value="PAS_4"/>
    <property type="match status" value="1"/>
</dbReference>
<comment type="cofactor">
    <cofactor evidence="1">
        <name>Mg(2+)</name>
        <dbReference type="ChEBI" id="CHEBI:18420"/>
    </cofactor>
</comment>
<sequence length="848" mass="95225">MTPQQFQRRFMSCILLAWTLPPVLGLAFILFIHLLTPGQLARILAAPVEPAFILGTLVFALLYFQRFIRPIRDYLAEPGPATGQQALARMRRFPLDFWVVFLIYLLLAPASVMLSAAWYTDYSPAPVDWFRIHLVALIVSIIVGLPIFFRVLDLFGQSLSGLRLERPHVTLRTKVFLIGALVPLLIDTMLVQYYWTRTGFFTVETFFMWLLLEILAIGGSLIFVRSFGQSLAPLQQVVRSGLNPEVPLRITGGHSTDELGVLADDFRVLLEQRRNLERRLAQEKELAQVTLSSIGDGVITTDMEGRVRFLNPIAEYLTGWKAAHARGHSLTEVFSIVNELTRRPAMNPVERCLREGRIVGLANHTILVRTDGHEFAIEDSAAPIRDNDGSVIGVVLVFHDVTKAREMANRLSWQASHDALTSLYNRMAFEERLRQLVRYPEHPTGDDHHTLLYIDLDQFKVVNDIAGHTAGDEMLKQISGLMLHQVRETDMLARLGGDEFGVILTHCDLDHAMRVADGIHQALEDFKFSWDERLFRVGASIGVLEFRPGETSLTDLMSAADLACYSAKHAGRRRTHVYQVDDVHMQRHRNEMDWAARINDAVEEDRLVLYGQRIQRLDDDRVPPGLAFEVLVRMRGDDDTLIAPGVFLPAAERFDLISIVDRWIITRTFSLVAECVADNGADFISHCAINLSGGTLGDETLLPFIQSQLSLHNLPGHLFCFEITETTAISNFQAALRFIRDLKAMGCRFALDDFGSGLSSFSYLKNLPVDYLKIDGTFVRGIASDPVNRTLVGNINDIGHLLGKQTIAEYAEDADTLRELVELGVDFAQGYGIHRPEPLEGLLGCTSK</sequence>
<dbReference type="InterPro" id="IPR000160">
    <property type="entry name" value="GGDEF_dom"/>
</dbReference>
<proteinExistence type="predicted"/>
<dbReference type="PROSITE" id="PS50113">
    <property type="entry name" value="PAC"/>
    <property type="match status" value="1"/>
</dbReference>
<dbReference type="Proteomes" id="UP000287798">
    <property type="component" value="Unassembled WGS sequence"/>
</dbReference>
<organism evidence="7 8">
    <name type="scientific">Thiohalobacter thiocyanaticus</name>
    <dbReference type="NCBI Taxonomy" id="585455"/>
    <lineage>
        <taxon>Bacteria</taxon>
        <taxon>Pseudomonadati</taxon>
        <taxon>Pseudomonadota</taxon>
        <taxon>Gammaproteobacteria</taxon>
        <taxon>Thiohalobacterales</taxon>
        <taxon>Thiohalobacteraceae</taxon>
        <taxon>Thiohalobacter</taxon>
    </lineage>
</organism>
<feature type="domain" description="EAL" evidence="5">
    <location>
        <begin position="591"/>
        <end position="848"/>
    </location>
</feature>
<dbReference type="GO" id="GO:0003824">
    <property type="term" value="F:catalytic activity"/>
    <property type="evidence" value="ECO:0007669"/>
    <property type="project" value="UniProtKB-ARBA"/>
</dbReference>
<dbReference type="FunFam" id="3.30.70.270:FF:000001">
    <property type="entry name" value="Diguanylate cyclase domain protein"/>
    <property type="match status" value="1"/>
</dbReference>
<evidence type="ECO:0000259" key="6">
    <source>
        <dbReference type="PROSITE" id="PS50887"/>
    </source>
</evidence>
<dbReference type="EMBL" id="QZMU01000001">
    <property type="protein sequence ID" value="RRQ22300.1"/>
    <property type="molecule type" value="Genomic_DNA"/>
</dbReference>
<evidence type="ECO:0000259" key="5">
    <source>
        <dbReference type="PROSITE" id="PS50883"/>
    </source>
</evidence>
<dbReference type="CDD" id="cd01948">
    <property type="entry name" value="EAL"/>
    <property type="match status" value="1"/>
</dbReference>
<dbReference type="InterPro" id="IPR052155">
    <property type="entry name" value="Biofilm_reg_signaling"/>
</dbReference>
<keyword evidence="8" id="KW-1185">Reference proteome</keyword>
<feature type="transmembrane region" description="Helical" evidence="2">
    <location>
        <begin position="132"/>
        <end position="155"/>
    </location>
</feature>
<dbReference type="InterPro" id="IPR013656">
    <property type="entry name" value="PAS_4"/>
</dbReference>
<evidence type="ECO:0000256" key="2">
    <source>
        <dbReference type="SAM" id="Phobius"/>
    </source>
</evidence>
<feature type="transmembrane region" description="Helical" evidence="2">
    <location>
        <begin position="40"/>
        <end position="64"/>
    </location>
</feature>
<dbReference type="PANTHER" id="PTHR44757:SF4">
    <property type="entry name" value="DIGUANYLATE CYCLASE DGCE-RELATED"/>
    <property type="match status" value="1"/>
</dbReference>
<feature type="transmembrane region" description="Helical" evidence="2">
    <location>
        <begin position="206"/>
        <end position="224"/>
    </location>
</feature>
<dbReference type="PROSITE" id="PS50883">
    <property type="entry name" value="EAL"/>
    <property type="match status" value="1"/>
</dbReference>
<dbReference type="SUPFAM" id="SSF55785">
    <property type="entry name" value="PYP-like sensor domain (PAS domain)"/>
    <property type="match status" value="1"/>
</dbReference>
<dbReference type="OrthoDB" id="9787514at2"/>
<accession>A0A426QKN0</accession>
<feature type="transmembrane region" description="Helical" evidence="2">
    <location>
        <begin position="175"/>
        <end position="194"/>
    </location>
</feature>
<keyword evidence="2" id="KW-0812">Transmembrane</keyword>
<dbReference type="CDD" id="cd00130">
    <property type="entry name" value="PAS"/>
    <property type="match status" value="1"/>
</dbReference>
<dbReference type="NCBIfam" id="TIGR00229">
    <property type="entry name" value="sensory_box"/>
    <property type="match status" value="1"/>
</dbReference>
<evidence type="ECO:0000256" key="1">
    <source>
        <dbReference type="ARBA" id="ARBA00001946"/>
    </source>
</evidence>
<dbReference type="Gene3D" id="3.30.450.20">
    <property type="entry name" value="PAS domain"/>
    <property type="match status" value="1"/>
</dbReference>
<dbReference type="InterPro" id="IPR035965">
    <property type="entry name" value="PAS-like_dom_sf"/>
</dbReference>
<gene>
    <name evidence="7" type="ORF">D6C00_10290</name>
</gene>
<evidence type="ECO:0000259" key="3">
    <source>
        <dbReference type="PROSITE" id="PS50112"/>
    </source>
</evidence>
<dbReference type="PROSITE" id="PS50112">
    <property type="entry name" value="PAS"/>
    <property type="match status" value="1"/>
</dbReference>
<dbReference type="InterPro" id="IPR001633">
    <property type="entry name" value="EAL_dom"/>
</dbReference>
<dbReference type="PANTHER" id="PTHR44757">
    <property type="entry name" value="DIGUANYLATE CYCLASE DGCP"/>
    <property type="match status" value="1"/>
</dbReference>
<dbReference type="Pfam" id="PF00563">
    <property type="entry name" value="EAL"/>
    <property type="match status" value="1"/>
</dbReference>
<keyword evidence="2" id="KW-1133">Transmembrane helix</keyword>
<dbReference type="CDD" id="cd01949">
    <property type="entry name" value="GGDEF"/>
    <property type="match status" value="1"/>
</dbReference>
<dbReference type="Gene3D" id="3.20.20.450">
    <property type="entry name" value="EAL domain"/>
    <property type="match status" value="1"/>
</dbReference>
<feature type="transmembrane region" description="Helical" evidence="2">
    <location>
        <begin position="12"/>
        <end position="34"/>
    </location>
</feature>
<dbReference type="InterPro" id="IPR029787">
    <property type="entry name" value="Nucleotide_cyclase"/>
</dbReference>
<protein>
    <submittedName>
        <fullName evidence="7">EAL domain-containing protein</fullName>
    </submittedName>
</protein>
<name>A0A426QKN0_9GAMM</name>
<dbReference type="InterPro" id="IPR001610">
    <property type="entry name" value="PAC"/>
</dbReference>